<dbReference type="PROSITE" id="PS51257">
    <property type="entry name" value="PROKAR_LIPOPROTEIN"/>
    <property type="match status" value="1"/>
</dbReference>
<proteinExistence type="predicted"/>
<gene>
    <name evidence="1" type="ORF">LV83_01504</name>
</gene>
<evidence type="ECO:0000313" key="1">
    <source>
        <dbReference type="EMBL" id="RAI92275.1"/>
    </source>
</evidence>
<dbReference type="InterPro" id="IPR031815">
    <property type="entry name" value="DUF5074"/>
</dbReference>
<comment type="caution">
    <text evidence="1">The sequence shown here is derived from an EMBL/GenBank/DDBJ whole genome shotgun (WGS) entry which is preliminary data.</text>
</comment>
<evidence type="ECO:0000313" key="2">
    <source>
        <dbReference type="Proteomes" id="UP000249610"/>
    </source>
</evidence>
<dbReference type="SUPFAM" id="SSF50969">
    <property type="entry name" value="YVTN repeat-like/Quinoprotein amine dehydrogenase"/>
    <property type="match status" value="1"/>
</dbReference>
<evidence type="ECO:0008006" key="3">
    <source>
        <dbReference type="Google" id="ProtNLM"/>
    </source>
</evidence>
<protein>
    <recommendedName>
        <fullName evidence="3">YVTN family beta-propeller protein</fullName>
    </recommendedName>
</protein>
<dbReference type="InterPro" id="IPR011044">
    <property type="entry name" value="Quino_amine_DH_bsu"/>
</dbReference>
<dbReference type="PANTHER" id="PTHR47197:SF3">
    <property type="entry name" value="DIHYDRO-HEME D1 DEHYDROGENASE"/>
    <property type="match status" value="1"/>
</dbReference>
<dbReference type="OrthoDB" id="9773938at2"/>
<dbReference type="PANTHER" id="PTHR47197">
    <property type="entry name" value="PROTEIN NIRF"/>
    <property type="match status" value="1"/>
</dbReference>
<dbReference type="InterPro" id="IPR051200">
    <property type="entry name" value="Host-pathogen_enzymatic-act"/>
</dbReference>
<organism evidence="1 2">
    <name type="scientific">Algoriphagus yeomjeoni</name>
    <dbReference type="NCBI Taxonomy" id="291403"/>
    <lineage>
        <taxon>Bacteria</taxon>
        <taxon>Pseudomonadati</taxon>
        <taxon>Bacteroidota</taxon>
        <taxon>Cytophagia</taxon>
        <taxon>Cytophagales</taxon>
        <taxon>Cyclobacteriaceae</taxon>
        <taxon>Algoriphagus</taxon>
    </lineage>
</organism>
<dbReference type="Gene3D" id="2.130.10.10">
    <property type="entry name" value="YVTN repeat-like/Quinoprotein amine dehydrogenase"/>
    <property type="match status" value="1"/>
</dbReference>
<keyword evidence="2" id="KW-1185">Reference proteome</keyword>
<dbReference type="Pfam" id="PF16819">
    <property type="entry name" value="DUF5074"/>
    <property type="match status" value="1"/>
</dbReference>
<accession>A0A327PJ09</accession>
<dbReference type="AlphaFoldDB" id="A0A327PJ09"/>
<sequence length="349" mass="37673">MKLNQLLWASALISVSFACSDSGEEKPLGKYDNGILIMNEGNFGTNDGEVYHLNQNTEELLPNIFEAENLRPFAGLLEDIVLEADRLYLVANTGKVEIVNPADFKSLGAVSAELDQPRSLAVNGSKLFISDYGPYNASYATPDSYVAVVNGLDGGVVSKKIEVSNKPEDLFSHGNFIIVAGSEENKIEIIDATQEVVVSTIDLEASPKQFYAVGNVLWIYAVATDEVIFYTVNLSSLTLGNTYTVPVANATSRIAFDGDDEMYVLTSSGWPDYNDAVVNIDIEGSSATFTELMTGSGFYGIGYDHNLDQVYVSNSNGFQGNGTVTVLSETGSVVRTFEVGRGPSGFLIY</sequence>
<dbReference type="EMBL" id="QLLK01000003">
    <property type="protein sequence ID" value="RAI92275.1"/>
    <property type="molecule type" value="Genomic_DNA"/>
</dbReference>
<dbReference type="Proteomes" id="UP000249610">
    <property type="component" value="Unassembled WGS sequence"/>
</dbReference>
<name>A0A327PJ09_9BACT</name>
<dbReference type="RefSeq" id="WP_111610897.1">
    <property type="nucleotide sequence ID" value="NZ_QLLK01000003.1"/>
</dbReference>
<reference evidence="1 2" key="1">
    <citation type="submission" date="2018-06" db="EMBL/GenBank/DDBJ databases">
        <title>Genomic Encyclopedia of Archaeal and Bacterial Type Strains, Phase II (KMG-II): from individual species to whole genera.</title>
        <authorList>
            <person name="Goeker M."/>
        </authorList>
    </citation>
    <scope>NUCLEOTIDE SEQUENCE [LARGE SCALE GENOMIC DNA]</scope>
    <source>
        <strain evidence="1 2">DSM 23446</strain>
    </source>
</reference>
<dbReference type="InterPro" id="IPR015943">
    <property type="entry name" value="WD40/YVTN_repeat-like_dom_sf"/>
</dbReference>